<dbReference type="PANTHER" id="PTHR33841:SF1">
    <property type="entry name" value="DNA METHYLTRANSFERASE A"/>
    <property type="match status" value="1"/>
</dbReference>
<protein>
    <recommendedName>
        <fullName evidence="1">site-specific DNA-methyltransferase (adenine-specific)</fullName>
        <ecNumber evidence="1">2.1.1.72</ecNumber>
    </recommendedName>
</protein>
<evidence type="ECO:0000256" key="3">
    <source>
        <dbReference type="ARBA" id="ARBA00022679"/>
    </source>
</evidence>
<evidence type="ECO:0000256" key="4">
    <source>
        <dbReference type="ARBA" id="ARBA00047942"/>
    </source>
</evidence>
<dbReference type="AlphaFoldDB" id="A0A0S4PT40"/>
<evidence type="ECO:0000256" key="1">
    <source>
        <dbReference type="ARBA" id="ARBA00011900"/>
    </source>
</evidence>
<dbReference type="Proteomes" id="UP000064525">
    <property type="component" value="Chromosome I"/>
</dbReference>
<dbReference type="OrthoDB" id="9761012at2"/>
<accession>A0A0S4PT40</accession>
<feature type="domain" description="TaqI-like C-terminal specificity" evidence="6">
    <location>
        <begin position="353"/>
        <end position="447"/>
    </location>
</feature>
<dbReference type="GO" id="GO:0009007">
    <property type="term" value="F:site-specific DNA-methyltransferase (adenine-specific) activity"/>
    <property type="evidence" value="ECO:0007669"/>
    <property type="project" value="UniProtKB-EC"/>
</dbReference>
<dbReference type="GO" id="GO:0032259">
    <property type="term" value="P:methylation"/>
    <property type="evidence" value="ECO:0007669"/>
    <property type="project" value="UniProtKB-KW"/>
</dbReference>
<dbReference type="InterPro" id="IPR025931">
    <property type="entry name" value="TaqI_C"/>
</dbReference>
<evidence type="ECO:0000313" key="8">
    <source>
        <dbReference type="Proteomes" id="UP000064525"/>
    </source>
</evidence>
<dbReference type="Pfam" id="PF12950">
    <property type="entry name" value="TaqI_C"/>
    <property type="match status" value="2"/>
</dbReference>
<evidence type="ECO:0000313" key="7">
    <source>
        <dbReference type="EMBL" id="CUU39233.1"/>
    </source>
</evidence>
<evidence type="ECO:0000256" key="5">
    <source>
        <dbReference type="SAM" id="MobiDB-lite"/>
    </source>
</evidence>
<reference evidence="8" key="1">
    <citation type="submission" date="2015-11" db="EMBL/GenBank/DDBJ databases">
        <authorList>
            <person name="Anvar S.Y."/>
        </authorList>
    </citation>
    <scope>NUCLEOTIDE SEQUENCE [LARGE SCALE GENOMIC DNA]</scope>
</reference>
<dbReference type="InterPro" id="IPR050953">
    <property type="entry name" value="N4_N6_ade-DNA_methylase"/>
</dbReference>
<comment type="catalytic activity">
    <reaction evidence="4">
        <text>a 2'-deoxyadenosine in DNA + S-adenosyl-L-methionine = an N(6)-methyl-2'-deoxyadenosine in DNA + S-adenosyl-L-homocysteine + H(+)</text>
        <dbReference type="Rhea" id="RHEA:15197"/>
        <dbReference type="Rhea" id="RHEA-COMP:12418"/>
        <dbReference type="Rhea" id="RHEA-COMP:12419"/>
        <dbReference type="ChEBI" id="CHEBI:15378"/>
        <dbReference type="ChEBI" id="CHEBI:57856"/>
        <dbReference type="ChEBI" id="CHEBI:59789"/>
        <dbReference type="ChEBI" id="CHEBI:90615"/>
        <dbReference type="ChEBI" id="CHEBI:90616"/>
        <dbReference type="EC" id="2.1.1.72"/>
    </reaction>
</comment>
<keyword evidence="3" id="KW-0808">Transferase</keyword>
<dbReference type="KEGG" id="hty:BN2458_PEG0346"/>
<name>A0A0S4PT40_9HELI</name>
<dbReference type="EMBL" id="LN907858">
    <property type="protein sequence ID" value="CUU39233.1"/>
    <property type="molecule type" value="Genomic_DNA"/>
</dbReference>
<dbReference type="EC" id="2.1.1.72" evidence="1"/>
<feature type="domain" description="TaqI-like C-terminal specificity" evidence="6">
    <location>
        <begin position="28"/>
        <end position="207"/>
    </location>
</feature>
<gene>
    <name evidence="7" type="ORF">BN2458_PEG0346</name>
</gene>
<dbReference type="PATRIC" id="fig|76936.10.peg.335"/>
<organism evidence="7 8">
    <name type="scientific">Helicobacter typhlonius</name>
    <dbReference type="NCBI Taxonomy" id="76936"/>
    <lineage>
        <taxon>Bacteria</taxon>
        <taxon>Pseudomonadati</taxon>
        <taxon>Campylobacterota</taxon>
        <taxon>Epsilonproteobacteria</taxon>
        <taxon>Campylobacterales</taxon>
        <taxon>Helicobacteraceae</taxon>
        <taxon>Helicobacter</taxon>
    </lineage>
</organism>
<evidence type="ECO:0000256" key="2">
    <source>
        <dbReference type="ARBA" id="ARBA00022603"/>
    </source>
</evidence>
<feature type="region of interest" description="Disordered" evidence="5">
    <location>
        <begin position="266"/>
        <end position="285"/>
    </location>
</feature>
<keyword evidence="2" id="KW-0489">Methyltransferase</keyword>
<evidence type="ECO:0000259" key="6">
    <source>
        <dbReference type="Pfam" id="PF12950"/>
    </source>
</evidence>
<proteinExistence type="predicted"/>
<dbReference type="PANTHER" id="PTHR33841">
    <property type="entry name" value="DNA METHYLTRANSFERASE YEEA-RELATED"/>
    <property type="match status" value="1"/>
</dbReference>
<sequence length="586" mass="67538">MKDINSRIDRDKGVIYLTEKERTAQLIKPILRGRDIKRYSYEWAGLWIILAKFDSHKYLEKDYPIIYNHLLQHKDKLQARGQCRYARGNKVDTGKGYLGQHHWLELDNNPKDSYLNEFAKPKIVYSEIVREPQFYLDNGEFKFGYFYAEATSFILSGNKNFKSSLEYLLGLLHSKLCTFAFKEFYAGGGLGESGYRYKKAFLENLPIPKITQSQEAEFSKIVNAIIQCKKSLENFNNEVYPHYNTIKTHEVQTSKALSGWGIDKGEGATSPNSNPSPLSKEEQNATLKDLESRLDSMVFSLYGLNDEEIKLISNGGGGKYSLAYLLLACVESQFIVLVKSLCKNFELELKEAFKFCEGLKVPQKQYEGKIIYPNMAKEFIAYLDMQGFFTNQKCFILSDNIKDKNRLLYLTAILNSKTNFWYFKQIGATLGASGYEMSKIFVEKLPVVETHKIDSTLLKEIENLASEILESKEADSNSSVADLESRLDSLVYKAYGLNENEINLIESELSTRERERERERTEIIDKIYRYIRNFLIRFLCHSGFHQNAQGKILYPCIMANESCFVYEEKGFLLQLPQISLQAKNVI</sequence>